<feature type="chain" id="PRO_5038679161" description="Secreted protein" evidence="1">
    <location>
        <begin position="28"/>
        <end position="122"/>
    </location>
</feature>
<evidence type="ECO:0000313" key="3">
    <source>
        <dbReference type="Proteomes" id="UP000637788"/>
    </source>
</evidence>
<protein>
    <recommendedName>
        <fullName evidence="4">Secreted protein</fullName>
    </recommendedName>
</protein>
<reference evidence="2" key="1">
    <citation type="journal article" date="2014" name="Int. J. Syst. Evol. Microbiol.">
        <title>Complete genome sequence of Corynebacterium casei LMG S-19264T (=DSM 44701T), isolated from a smear-ripened cheese.</title>
        <authorList>
            <consortium name="US DOE Joint Genome Institute (JGI-PGF)"/>
            <person name="Walter F."/>
            <person name="Albersmeier A."/>
            <person name="Kalinowski J."/>
            <person name="Ruckert C."/>
        </authorList>
    </citation>
    <scope>NUCLEOTIDE SEQUENCE</scope>
    <source>
        <strain evidence="2">JCM 3035</strain>
    </source>
</reference>
<dbReference type="Proteomes" id="UP000637788">
    <property type="component" value="Unassembled WGS sequence"/>
</dbReference>
<keyword evidence="3" id="KW-1185">Reference proteome</keyword>
<organism evidence="2 3">
    <name type="scientific">Streptomyces flaveus</name>
    <dbReference type="NCBI Taxonomy" id="66370"/>
    <lineage>
        <taxon>Bacteria</taxon>
        <taxon>Bacillati</taxon>
        <taxon>Actinomycetota</taxon>
        <taxon>Actinomycetes</taxon>
        <taxon>Kitasatosporales</taxon>
        <taxon>Streptomycetaceae</taxon>
        <taxon>Streptomyces</taxon>
        <taxon>Streptomyces aurantiacus group</taxon>
    </lineage>
</organism>
<comment type="caution">
    <text evidence="2">The sequence shown here is derived from an EMBL/GenBank/DDBJ whole genome shotgun (WGS) entry which is preliminary data.</text>
</comment>
<evidence type="ECO:0000313" key="2">
    <source>
        <dbReference type="EMBL" id="GGL18702.1"/>
    </source>
</evidence>
<evidence type="ECO:0000256" key="1">
    <source>
        <dbReference type="SAM" id="SignalP"/>
    </source>
</evidence>
<dbReference type="EMBL" id="BMPQ01000072">
    <property type="protein sequence ID" value="GGL18702.1"/>
    <property type="molecule type" value="Genomic_DNA"/>
</dbReference>
<reference evidence="2" key="2">
    <citation type="submission" date="2020-09" db="EMBL/GenBank/DDBJ databases">
        <authorList>
            <person name="Sun Q."/>
            <person name="Ohkuma M."/>
        </authorList>
    </citation>
    <scope>NUCLEOTIDE SEQUENCE</scope>
    <source>
        <strain evidence="2">JCM 3035</strain>
    </source>
</reference>
<proteinExistence type="predicted"/>
<feature type="signal peptide" evidence="1">
    <location>
        <begin position="1"/>
        <end position="27"/>
    </location>
</feature>
<gene>
    <name evidence="2" type="ORF">GCM10010094_94770</name>
</gene>
<dbReference type="AlphaFoldDB" id="A0A917RQ72"/>
<sequence>MRTILRKISTGAMVSVAVGAMTLGALAGTASAKPDGQCGQTFNPETDGASAHWTLDCRGGQITVKGWYRDDEADGDCVGVKAHFADGSTKRSETCAGWRTKKNFSWTAPGALADVYLYEYDG</sequence>
<name>A0A917RQ72_9ACTN</name>
<accession>A0A917RQ72</accession>
<evidence type="ECO:0008006" key="4">
    <source>
        <dbReference type="Google" id="ProtNLM"/>
    </source>
</evidence>
<keyword evidence="1" id="KW-0732">Signal</keyword>